<evidence type="ECO:0000313" key="14">
    <source>
        <dbReference type="EMBL" id="NMG82837.1"/>
    </source>
</evidence>
<name>A0A848D972_9EURY</name>
<comment type="caution">
    <text evidence="14">The sequence shown here is derived from an EMBL/GenBank/DDBJ whole genome shotgun (WGS) entry which is preliminary data.</text>
</comment>
<evidence type="ECO:0000259" key="12">
    <source>
        <dbReference type="PROSITE" id="PS51194"/>
    </source>
</evidence>
<dbReference type="InterPro" id="IPR014001">
    <property type="entry name" value="Helicase_ATP-bd"/>
</dbReference>
<evidence type="ECO:0000256" key="6">
    <source>
        <dbReference type="ARBA" id="ARBA00022801"/>
    </source>
</evidence>
<feature type="coiled-coil region" evidence="10">
    <location>
        <begin position="490"/>
        <end position="517"/>
    </location>
</feature>
<dbReference type="InterPro" id="IPR054712">
    <property type="entry name" value="Cas3-like_dom"/>
</dbReference>
<dbReference type="EMBL" id="WNEG01000029">
    <property type="protein sequence ID" value="NMG82837.1"/>
    <property type="molecule type" value="Genomic_DNA"/>
</dbReference>
<evidence type="ECO:0000256" key="1">
    <source>
        <dbReference type="ARBA" id="ARBA00006847"/>
    </source>
</evidence>
<dbReference type="GO" id="GO:0004386">
    <property type="term" value="F:helicase activity"/>
    <property type="evidence" value="ECO:0007669"/>
    <property type="project" value="UniProtKB-KW"/>
</dbReference>
<keyword evidence="6" id="KW-0378">Hydrolase</keyword>
<comment type="similarity">
    <text evidence="1">In the N-terminal section; belongs to the CRISPR-associated nuclease Cas3-HD family.</text>
</comment>
<keyword evidence="5" id="KW-0547">Nucleotide-binding</keyword>
<feature type="domain" description="HD Cas3-type" evidence="13">
    <location>
        <begin position="16"/>
        <end position="255"/>
    </location>
</feature>
<protein>
    <submittedName>
        <fullName evidence="14">CRISPR-associated helicase Cas3</fullName>
    </submittedName>
</protein>
<dbReference type="InterPro" id="IPR027417">
    <property type="entry name" value="P-loop_NTPase"/>
</dbReference>
<evidence type="ECO:0000256" key="9">
    <source>
        <dbReference type="ARBA" id="ARBA00023118"/>
    </source>
</evidence>
<dbReference type="InterPro" id="IPR038257">
    <property type="entry name" value="CRISPR-assoc_Cas3_HD_sf"/>
</dbReference>
<dbReference type="Pfam" id="PF22590">
    <property type="entry name" value="Cas3-like_C_2"/>
    <property type="match status" value="1"/>
</dbReference>
<evidence type="ECO:0000256" key="10">
    <source>
        <dbReference type="SAM" id="Coils"/>
    </source>
</evidence>
<dbReference type="SMART" id="SM00490">
    <property type="entry name" value="HELICc"/>
    <property type="match status" value="1"/>
</dbReference>
<sequence>MEVDQEKISYSSNDLKSHPDKLLKDHLSSVGTLCKEIVSSKKLNIGEYVNFEVLQDISYLVGITHDFGKGTSFFQKYINERDESKRIKLKNKPETHHGLLSSILTYYVIKEYLSRKNLHDKENYKYLPILSFLVVKRHHGNLHNALDETIGFGEKDKEVLEKQIKSIDFNKINSIYSTLFSNIHFNFDCNLVHDKVLKSEPLYIYGALKEHKNYYVQDICGEEKKLIRNIDEEHSLFYYFTTLFLYSILLDADKTDAANLKLIRRKNIPSDIVDTYKKSKFRGQNTKMNKMRNEIYEDVLKNVKNINLEKDKILSLNVPTGTGKTLTSLSFALKLRKLIEDEKGYQSRIIYSLPFLSIIDQNYDVFNDVLDSPSTDILLKHHHLSDTAYTTRENEFESTDNDIGKDLLLIEGWNSEIIVTTFIQFFYSLISKKNKAIRKVHNIVNSIVILDEVQAIPHKYWVLLNKTINFFAKHFNTYFIFITATQPLIFNEKNNEIKELVKNKEKYFRELDRVKLSVNLKPIIIESFKEILKKDLIENKNEDFLVVLNTINSSKDIYSFVNNLNINNSELYYLSTNIVPKDRLKIIKEIKEKNSKRKIVVSTQLIEAGVDIDVDIVYRDFAPLDSINQVAGRCNRNFGDRKGVVKIFVLKEEEGSKEYYKYIYGYFLPSKTETVLKNKNEISESEFLKLNESYFEKVAIGKNDDESNSILEKVEELKFDDLSEFKLIEKGYPEIDVFIELDNSAEEVWQKYQKIQKLPPLKRKKEFLKIKSQFYDYVISIPQRYKNQVGFDEKSGIGHISKYEIEQGIGYDRTIGFKRDESGGGTIIC</sequence>
<dbReference type="PROSITE" id="PS51194">
    <property type="entry name" value="HELICASE_CTER"/>
    <property type="match status" value="1"/>
</dbReference>
<dbReference type="SMART" id="SM00487">
    <property type="entry name" value="DEXDc"/>
    <property type="match status" value="1"/>
</dbReference>
<dbReference type="GO" id="GO:0016787">
    <property type="term" value="F:hydrolase activity"/>
    <property type="evidence" value="ECO:0007669"/>
    <property type="project" value="UniProtKB-KW"/>
</dbReference>
<keyword evidence="10" id="KW-0175">Coiled coil</keyword>
<keyword evidence="8" id="KW-0067">ATP-binding</keyword>
<dbReference type="CDD" id="cd09641">
    <property type="entry name" value="Cas3''_I"/>
    <property type="match status" value="1"/>
</dbReference>
<evidence type="ECO:0000256" key="2">
    <source>
        <dbReference type="ARBA" id="ARBA00009046"/>
    </source>
</evidence>
<dbReference type="InterPro" id="IPR006474">
    <property type="entry name" value="Helicase_Cas3_CRISPR-ass_core"/>
</dbReference>
<dbReference type="GO" id="GO:0005524">
    <property type="term" value="F:ATP binding"/>
    <property type="evidence" value="ECO:0007669"/>
    <property type="project" value="UniProtKB-KW"/>
</dbReference>
<comment type="similarity">
    <text evidence="2">In the central section; belongs to the CRISPR-associated helicase Cas3 family.</text>
</comment>
<dbReference type="NCBIfam" id="TIGR01596">
    <property type="entry name" value="cas3_HD"/>
    <property type="match status" value="1"/>
</dbReference>
<dbReference type="CDD" id="cd17930">
    <property type="entry name" value="DEXHc_cas3"/>
    <property type="match status" value="1"/>
</dbReference>
<dbReference type="PROSITE" id="PS51192">
    <property type="entry name" value="HELICASE_ATP_BIND_1"/>
    <property type="match status" value="1"/>
</dbReference>
<dbReference type="InterPro" id="IPR006935">
    <property type="entry name" value="Helicase/UvrB_N"/>
</dbReference>
<feature type="domain" description="Helicase ATP-binding" evidence="11">
    <location>
        <begin position="305"/>
        <end position="504"/>
    </location>
</feature>
<dbReference type="GO" id="GO:0046872">
    <property type="term" value="F:metal ion binding"/>
    <property type="evidence" value="ECO:0007669"/>
    <property type="project" value="UniProtKB-KW"/>
</dbReference>
<evidence type="ECO:0000256" key="4">
    <source>
        <dbReference type="ARBA" id="ARBA00022723"/>
    </source>
</evidence>
<dbReference type="GO" id="GO:0004518">
    <property type="term" value="F:nuclease activity"/>
    <property type="evidence" value="ECO:0007669"/>
    <property type="project" value="UniProtKB-KW"/>
</dbReference>
<evidence type="ECO:0000259" key="13">
    <source>
        <dbReference type="PROSITE" id="PS51643"/>
    </source>
</evidence>
<reference evidence="14" key="1">
    <citation type="journal article" date="2020" name="MBio">
        <title>'Candidatus Ethanoperedens,' a Thermophilic Genus of Archaea Mediating the Anaerobic Oxidation of Ethane.</title>
        <authorList>
            <person name="Hahn C.J."/>
            <person name="Laso-Perez R."/>
            <person name="Vulcano F."/>
            <person name="Vaziourakis K.M."/>
            <person name="Stokke R."/>
            <person name="Steen I.H."/>
            <person name="Teske A."/>
            <person name="Boetius A."/>
            <person name="Liebeke M."/>
            <person name="Amann R."/>
            <person name="Knittel K."/>
            <person name="Wegener G."/>
        </authorList>
    </citation>
    <scope>NUCLEOTIDE SEQUENCE</scope>
    <source>
        <strain evidence="14">GoM-Arc1-LC-WB58</strain>
    </source>
</reference>
<gene>
    <name evidence="14" type="primary">cas3</name>
    <name evidence="14" type="ORF">GIS02_01365</name>
</gene>
<dbReference type="GO" id="GO:0140097">
    <property type="term" value="F:catalytic activity, acting on DNA"/>
    <property type="evidence" value="ECO:0007669"/>
    <property type="project" value="UniProtKB-ARBA"/>
</dbReference>
<dbReference type="SUPFAM" id="SSF52540">
    <property type="entry name" value="P-loop containing nucleoside triphosphate hydrolases"/>
    <property type="match status" value="1"/>
</dbReference>
<dbReference type="GO" id="GO:0003677">
    <property type="term" value="F:DNA binding"/>
    <property type="evidence" value="ECO:0007669"/>
    <property type="project" value="InterPro"/>
</dbReference>
<evidence type="ECO:0000313" key="15">
    <source>
        <dbReference type="Proteomes" id="UP000606580"/>
    </source>
</evidence>
<dbReference type="AlphaFoldDB" id="A0A848D972"/>
<evidence type="ECO:0000259" key="11">
    <source>
        <dbReference type="PROSITE" id="PS51192"/>
    </source>
</evidence>
<evidence type="ECO:0000256" key="7">
    <source>
        <dbReference type="ARBA" id="ARBA00022806"/>
    </source>
</evidence>
<dbReference type="NCBIfam" id="TIGR01587">
    <property type="entry name" value="cas3_core"/>
    <property type="match status" value="1"/>
</dbReference>
<dbReference type="Pfam" id="PF04851">
    <property type="entry name" value="ResIII"/>
    <property type="match status" value="1"/>
</dbReference>
<dbReference type="Gene3D" id="1.10.3210.30">
    <property type="match status" value="1"/>
</dbReference>
<proteinExistence type="inferred from homology"/>
<keyword evidence="7" id="KW-0347">Helicase</keyword>
<keyword evidence="4" id="KW-0479">Metal-binding</keyword>
<keyword evidence="3" id="KW-0540">Nuclease</keyword>
<evidence type="ECO:0000256" key="8">
    <source>
        <dbReference type="ARBA" id="ARBA00022840"/>
    </source>
</evidence>
<keyword evidence="9" id="KW-0051">Antiviral defense</keyword>
<feature type="domain" description="Helicase C-terminal" evidence="12">
    <location>
        <begin position="524"/>
        <end position="683"/>
    </location>
</feature>
<dbReference type="InterPro" id="IPR006483">
    <property type="entry name" value="CRISPR-assoc_Cas3_HD"/>
</dbReference>
<dbReference type="GO" id="GO:0051607">
    <property type="term" value="P:defense response to virus"/>
    <property type="evidence" value="ECO:0007669"/>
    <property type="project" value="UniProtKB-KW"/>
</dbReference>
<dbReference type="Gene3D" id="3.40.50.300">
    <property type="entry name" value="P-loop containing nucleotide triphosphate hydrolases"/>
    <property type="match status" value="2"/>
</dbReference>
<evidence type="ECO:0000256" key="5">
    <source>
        <dbReference type="ARBA" id="ARBA00022741"/>
    </source>
</evidence>
<dbReference type="InterPro" id="IPR001650">
    <property type="entry name" value="Helicase_C-like"/>
</dbReference>
<organism evidence="14 15">
    <name type="scientific">Candidatus Ethanoperedens thermophilum</name>
    <dbReference type="NCBI Taxonomy" id="2766897"/>
    <lineage>
        <taxon>Archaea</taxon>
        <taxon>Methanobacteriati</taxon>
        <taxon>Methanobacteriota</taxon>
        <taxon>Stenosarchaea group</taxon>
        <taxon>Methanomicrobia</taxon>
        <taxon>Methanosarcinales</taxon>
        <taxon>Methanosarcinales incertae sedis</taxon>
        <taxon>GOM Arc I cluster</taxon>
        <taxon>Candidatus Ethanoperedens</taxon>
    </lineage>
</organism>
<evidence type="ECO:0000256" key="3">
    <source>
        <dbReference type="ARBA" id="ARBA00022722"/>
    </source>
</evidence>
<accession>A0A848D972</accession>
<dbReference type="Proteomes" id="UP000606580">
    <property type="component" value="Unassembled WGS sequence"/>
</dbReference>
<dbReference type="PROSITE" id="PS51643">
    <property type="entry name" value="HD_CAS3"/>
    <property type="match status" value="1"/>
</dbReference>